<evidence type="ECO:0000256" key="4">
    <source>
        <dbReference type="ARBA" id="ARBA00008008"/>
    </source>
</evidence>
<dbReference type="InterPro" id="IPR013785">
    <property type="entry name" value="Aldolase_TIM"/>
</dbReference>
<gene>
    <name evidence="13" type="ORF">SMACR_05569</name>
</gene>
<dbReference type="Pfam" id="PF01180">
    <property type="entry name" value="DHO_dh"/>
    <property type="match status" value="1"/>
</dbReference>
<dbReference type="Proteomes" id="UP000433876">
    <property type="component" value="Unassembled WGS sequence"/>
</dbReference>
<dbReference type="Gene3D" id="2.30.26.10">
    <property type="entry name" value="Dihydroorotate Dehydrogenase A, chain A, domain 2"/>
    <property type="match status" value="1"/>
</dbReference>
<keyword evidence="9 11" id="KW-0665">Pyrimidine biosynthesis</keyword>
<dbReference type="GO" id="GO:0006221">
    <property type="term" value="P:pyrimidine nucleotide biosynthetic process"/>
    <property type="evidence" value="ECO:0007669"/>
    <property type="project" value="UniProtKB-KW"/>
</dbReference>
<evidence type="ECO:0000256" key="5">
    <source>
        <dbReference type="ARBA" id="ARBA00021374"/>
    </source>
</evidence>
<dbReference type="OMA" id="GDGYRRM"/>
<keyword evidence="7 11" id="KW-0285">Flavoprotein</keyword>
<comment type="pathway">
    <text evidence="3 11">Pyrimidine metabolism; UMP biosynthesis via de novo pathway.</text>
</comment>
<keyword evidence="8 11" id="KW-0288">FMN</keyword>
<comment type="catalytic activity">
    <reaction evidence="11">
        <text>(S)-dihydroorotate + fumarate = orotate + succinate</text>
        <dbReference type="Rhea" id="RHEA:30059"/>
        <dbReference type="ChEBI" id="CHEBI:29806"/>
        <dbReference type="ChEBI" id="CHEBI:30031"/>
        <dbReference type="ChEBI" id="CHEBI:30839"/>
        <dbReference type="ChEBI" id="CHEBI:30864"/>
        <dbReference type="EC" id="1.3.98.1"/>
    </reaction>
</comment>
<dbReference type="InterPro" id="IPR033886">
    <property type="entry name" value="DHOD_1A"/>
</dbReference>
<dbReference type="EC" id="1.3.98.1" evidence="11"/>
<evidence type="ECO:0000313" key="14">
    <source>
        <dbReference type="Proteomes" id="UP000433876"/>
    </source>
</evidence>
<organism evidence="13 14">
    <name type="scientific">Sordaria macrospora</name>
    <dbReference type="NCBI Taxonomy" id="5147"/>
    <lineage>
        <taxon>Eukaryota</taxon>
        <taxon>Fungi</taxon>
        <taxon>Dikarya</taxon>
        <taxon>Ascomycota</taxon>
        <taxon>Pezizomycotina</taxon>
        <taxon>Sordariomycetes</taxon>
        <taxon>Sordariomycetidae</taxon>
        <taxon>Sordariales</taxon>
        <taxon>Sordariaceae</taxon>
        <taxon>Sordaria</taxon>
    </lineage>
</organism>
<protein>
    <recommendedName>
        <fullName evidence="5 11">Dihydroorotate dehydrogenase (fumarate)</fullName>
        <ecNumber evidence="11">1.3.98.1</ecNumber>
    </recommendedName>
    <alternativeName>
        <fullName evidence="11">Dihydroorotate oxidase</fullName>
    </alternativeName>
</protein>
<dbReference type="PANTHER" id="PTHR48109:SF1">
    <property type="entry name" value="DIHYDROOROTATE DEHYDROGENASE (FUMARATE)"/>
    <property type="match status" value="1"/>
</dbReference>
<comment type="function">
    <text evidence="11">Catalyzes the conversion of dihydroorotate to orotate with fumarate as the electron acceptor.</text>
</comment>
<evidence type="ECO:0000256" key="7">
    <source>
        <dbReference type="ARBA" id="ARBA00022630"/>
    </source>
</evidence>
<dbReference type="CDD" id="cd04741">
    <property type="entry name" value="DHOD_1A_like"/>
    <property type="match status" value="1"/>
</dbReference>
<dbReference type="InterPro" id="IPR005720">
    <property type="entry name" value="Dihydroorotate_DH_cat"/>
</dbReference>
<comment type="cofactor">
    <cofactor evidence="1 11">
        <name>FMN</name>
        <dbReference type="ChEBI" id="CHEBI:58210"/>
    </cofactor>
</comment>
<evidence type="ECO:0000256" key="3">
    <source>
        <dbReference type="ARBA" id="ARBA00004725"/>
    </source>
</evidence>
<keyword evidence="10 11" id="KW-0560">Oxidoreductase</keyword>
<comment type="subunit">
    <text evidence="11">Homodimer.</text>
</comment>
<dbReference type="AlphaFoldDB" id="A0A8S8ZEF4"/>
<keyword evidence="6 11" id="KW-0963">Cytoplasm</keyword>
<evidence type="ECO:0000256" key="9">
    <source>
        <dbReference type="ARBA" id="ARBA00022975"/>
    </source>
</evidence>
<feature type="domain" description="Dihydroorotate dehydrogenase catalytic" evidence="12">
    <location>
        <begin position="70"/>
        <end position="368"/>
    </location>
</feature>
<evidence type="ECO:0000313" key="13">
    <source>
        <dbReference type="EMBL" id="KAA8624087.1"/>
    </source>
</evidence>
<evidence type="ECO:0000256" key="11">
    <source>
        <dbReference type="RuleBase" id="RU364042"/>
    </source>
</evidence>
<dbReference type="SUPFAM" id="SSF51395">
    <property type="entry name" value="FMN-linked oxidoreductases"/>
    <property type="match status" value="1"/>
</dbReference>
<dbReference type="VEuPathDB" id="FungiDB:SMAC_05569"/>
<dbReference type="GO" id="GO:0005737">
    <property type="term" value="C:cytoplasm"/>
    <property type="evidence" value="ECO:0007669"/>
    <property type="project" value="UniProtKB-SubCell"/>
</dbReference>
<evidence type="ECO:0000256" key="2">
    <source>
        <dbReference type="ARBA" id="ARBA00004496"/>
    </source>
</evidence>
<name>A0A8S8ZEF4_SORMA</name>
<comment type="subcellular location">
    <subcellularLocation>
        <location evidence="2 11">Cytoplasm</location>
    </subcellularLocation>
</comment>
<sequence>MTIPKLNINPPLINTPCPAATTLDDLLALWNCPSTGAITTRTSLISGFDHDDSKNLYVFYDSSSHAVSSTTNPSPSQTTSTQNATLNSLGYSPIHFTTYLTYINIVVDRYLSPNSHSKTIIISVTGTASEVAMCYSAIARMQSNISSSSSSSSSSNISLAMEINLSCPNIPHHPPPAYSREALARYLDDLAEAIRFDTVHRGLPRIPVGLKTPPYTYETQFLGLMEALEASSTIRAVQEEEKGEDEEEEQGCPITFITATNTLGNCLAFTGDGSEGKGALPTELGTGGLAGAPLHPLALGNVKTLRKMLDEREEKLGHRVQIIGVGGVLDTAGYKRMRKAGADVVGLASGLLLKGTEVFGEIERGLGESGW</sequence>
<dbReference type="EMBL" id="NMPR01000263">
    <property type="protein sequence ID" value="KAA8624087.1"/>
    <property type="molecule type" value="Genomic_DNA"/>
</dbReference>
<proteinExistence type="inferred from homology"/>
<evidence type="ECO:0000259" key="12">
    <source>
        <dbReference type="Pfam" id="PF01180"/>
    </source>
</evidence>
<evidence type="ECO:0000256" key="8">
    <source>
        <dbReference type="ARBA" id="ARBA00022643"/>
    </source>
</evidence>
<comment type="similarity">
    <text evidence="4 11">Belongs to the dihydroorotate dehydrogenase family. Type 1 subfamily.</text>
</comment>
<dbReference type="Gene3D" id="3.20.20.70">
    <property type="entry name" value="Aldolase class I"/>
    <property type="match status" value="1"/>
</dbReference>
<dbReference type="GO" id="GO:1990663">
    <property type="term" value="F:dihydroorotate dehydrogenase (fumarate) activity"/>
    <property type="evidence" value="ECO:0007669"/>
    <property type="project" value="UniProtKB-EC"/>
</dbReference>
<evidence type="ECO:0000256" key="6">
    <source>
        <dbReference type="ARBA" id="ARBA00022490"/>
    </source>
</evidence>
<accession>A0A8S8ZEF4</accession>
<dbReference type="PANTHER" id="PTHR48109">
    <property type="entry name" value="DIHYDROOROTATE DEHYDROGENASE (QUINONE), MITOCHONDRIAL-RELATED"/>
    <property type="match status" value="1"/>
</dbReference>
<dbReference type="InterPro" id="IPR050074">
    <property type="entry name" value="DHO_dehydrogenase"/>
</dbReference>
<dbReference type="InterPro" id="IPR023359">
    <property type="entry name" value="Dihydro_DH_chainA_dom2"/>
</dbReference>
<dbReference type="GO" id="GO:0006207">
    <property type="term" value="P:'de novo' pyrimidine nucleobase biosynthetic process"/>
    <property type="evidence" value="ECO:0007669"/>
    <property type="project" value="TreeGrafter"/>
</dbReference>
<evidence type="ECO:0000256" key="10">
    <source>
        <dbReference type="ARBA" id="ARBA00023002"/>
    </source>
</evidence>
<reference evidence="13 14" key="1">
    <citation type="submission" date="2017-07" db="EMBL/GenBank/DDBJ databases">
        <title>Genome sequence of the Sordaria macrospora wild type strain R19027.</title>
        <authorList>
            <person name="Nowrousian M."/>
            <person name="Teichert I."/>
            <person name="Kueck U."/>
        </authorList>
    </citation>
    <scope>NUCLEOTIDE SEQUENCE [LARGE SCALE GENOMIC DNA]</scope>
    <source>
        <strain evidence="13 14">R19027</strain>
        <tissue evidence="13">Mycelium</tissue>
    </source>
</reference>
<evidence type="ECO:0000256" key="1">
    <source>
        <dbReference type="ARBA" id="ARBA00001917"/>
    </source>
</evidence>
<comment type="caution">
    <text evidence="13">The sequence shown here is derived from an EMBL/GenBank/DDBJ whole genome shotgun (WGS) entry which is preliminary data.</text>
</comment>